<keyword evidence="3" id="KW-1185">Reference proteome</keyword>
<gene>
    <name evidence="2" type="ORF">PENSTE_c010G04624</name>
</gene>
<proteinExistence type="predicted"/>
<feature type="transmembrane region" description="Helical" evidence="1">
    <location>
        <begin position="7"/>
        <end position="27"/>
    </location>
</feature>
<keyword evidence="1" id="KW-0472">Membrane</keyword>
<dbReference type="AlphaFoldDB" id="A0A1V6T7E1"/>
<dbReference type="EMBL" id="MLKD01000010">
    <property type="protein sequence ID" value="OQE22265.1"/>
    <property type="molecule type" value="Genomic_DNA"/>
</dbReference>
<evidence type="ECO:0000256" key="1">
    <source>
        <dbReference type="SAM" id="Phobius"/>
    </source>
</evidence>
<dbReference type="Proteomes" id="UP000191285">
    <property type="component" value="Unassembled WGS sequence"/>
</dbReference>
<keyword evidence="1" id="KW-0812">Transmembrane</keyword>
<organism evidence="2 3">
    <name type="scientific">Penicillium steckii</name>
    <dbReference type="NCBI Taxonomy" id="303698"/>
    <lineage>
        <taxon>Eukaryota</taxon>
        <taxon>Fungi</taxon>
        <taxon>Dikarya</taxon>
        <taxon>Ascomycota</taxon>
        <taxon>Pezizomycotina</taxon>
        <taxon>Eurotiomycetes</taxon>
        <taxon>Eurotiomycetidae</taxon>
        <taxon>Eurotiales</taxon>
        <taxon>Aspergillaceae</taxon>
        <taxon>Penicillium</taxon>
    </lineage>
</organism>
<evidence type="ECO:0000313" key="3">
    <source>
        <dbReference type="Proteomes" id="UP000191285"/>
    </source>
</evidence>
<sequence length="82" mass="9347">MITLNDALWILENVAALMLLGFVYSLLGHLVKCLSDLWLPQFPLENPEGADQTSDDDSDPDIFLYCFERTLERTRRETGVAE</sequence>
<keyword evidence="1" id="KW-1133">Transmembrane helix</keyword>
<dbReference type="OrthoDB" id="10490432at2759"/>
<reference evidence="3" key="1">
    <citation type="journal article" date="2017" name="Nat. Microbiol.">
        <title>Global analysis of biosynthetic gene clusters reveals vast potential of secondary metabolite production in Penicillium species.</title>
        <authorList>
            <person name="Nielsen J.C."/>
            <person name="Grijseels S."/>
            <person name="Prigent S."/>
            <person name="Ji B."/>
            <person name="Dainat J."/>
            <person name="Nielsen K.F."/>
            <person name="Frisvad J.C."/>
            <person name="Workman M."/>
            <person name="Nielsen J."/>
        </authorList>
    </citation>
    <scope>NUCLEOTIDE SEQUENCE [LARGE SCALE GENOMIC DNA]</scope>
    <source>
        <strain evidence="3">IBT 24891</strain>
    </source>
</reference>
<protein>
    <submittedName>
        <fullName evidence="2">Uncharacterized protein</fullName>
    </submittedName>
</protein>
<name>A0A1V6T7E1_9EURO</name>
<comment type="caution">
    <text evidence="2">The sequence shown here is derived from an EMBL/GenBank/DDBJ whole genome shotgun (WGS) entry which is preliminary data.</text>
</comment>
<accession>A0A1V6T7E1</accession>
<evidence type="ECO:0000313" key="2">
    <source>
        <dbReference type="EMBL" id="OQE22265.1"/>
    </source>
</evidence>